<sequence length="560" mass="62485">MEDDLKKAAEEGIFDPFNEHLDHLDCIVTQNGNTILHVHLCKSLGKKSEEFMRRVVGNCPKLLTQQNCDGNAPLHIAARQGRTDVAEELIRLADDLHGGNVEAVREMLRKKNKKEETALHVAARNDKSVGVVKAILRKEDTRFDSYVNDSLETPLELAVENSCTHIVAELLNHFDSQSLCLEVLDVYIGSVMHKAVMRRNTEIVRLLLEKESGLAKIENDIGWTPLHIAALEGCSSMVSTLLDKDKSIACITTGYVDWTALHIAAPRGFKHVVTALHIAASRGFKHVVNEIITKCPECCEITDDRGWNVLHFAVMSENDELLKIILENSSLAYLIIGKDNAGHTPIEYYNSVRGLRSSDDLADTFKIVKHDSADTFKIVKHDSENIKEMRNKREETIILHLEKAKDSHLVVATLIATVTFAAAFTMPGGYISDKEDSEKGTPILIKNLAFKAFIISDAMAMALSTSSVFIYFIMVMLGSKPKYHWLIKTAFRFISLAMGAMVVAFVTGTYAVLAPSMELAIATCVTGLSFFLYVFYIFIRLLRDFLLHSLDDDDGRNLTL</sequence>
<evidence type="ECO:0000313" key="1">
    <source>
        <dbReference type="EMBL" id="KAG8639565.1"/>
    </source>
</evidence>
<comment type="caution">
    <text evidence="1">The sequence shown here is derived from an EMBL/GenBank/DDBJ whole genome shotgun (WGS) entry which is preliminary data.</text>
</comment>
<organism evidence="1 2">
    <name type="scientific">Manihot esculenta</name>
    <name type="common">Cassava</name>
    <name type="synonym">Jatropha manihot</name>
    <dbReference type="NCBI Taxonomy" id="3983"/>
    <lineage>
        <taxon>Eukaryota</taxon>
        <taxon>Viridiplantae</taxon>
        <taxon>Streptophyta</taxon>
        <taxon>Embryophyta</taxon>
        <taxon>Tracheophyta</taxon>
        <taxon>Spermatophyta</taxon>
        <taxon>Magnoliopsida</taxon>
        <taxon>eudicotyledons</taxon>
        <taxon>Gunneridae</taxon>
        <taxon>Pentapetalae</taxon>
        <taxon>rosids</taxon>
        <taxon>fabids</taxon>
        <taxon>Malpighiales</taxon>
        <taxon>Euphorbiaceae</taxon>
        <taxon>Crotonoideae</taxon>
        <taxon>Manihoteae</taxon>
        <taxon>Manihot</taxon>
    </lineage>
</organism>
<dbReference type="EMBL" id="CM004400">
    <property type="protein sequence ID" value="KAG8639565.1"/>
    <property type="molecule type" value="Genomic_DNA"/>
</dbReference>
<keyword evidence="2" id="KW-1185">Reference proteome</keyword>
<evidence type="ECO:0000313" key="2">
    <source>
        <dbReference type="Proteomes" id="UP000091857"/>
    </source>
</evidence>
<gene>
    <name evidence="1" type="ORF">MANES_14G151654v8</name>
</gene>
<reference evidence="2" key="1">
    <citation type="journal article" date="2016" name="Nat. Biotechnol.">
        <title>Sequencing wild and cultivated cassava and related species reveals extensive interspecific hybridization and genetic diversity.</title>
        <authorList>
            <person name="Bredeson J.V."/>
            <person name="Lyons J.B."/>
            <person name="Prochnik S.E."/>
            <person name="Wu G.A."/>
            <person name="Ha C.M."/>
            <person name="Edsinger-Gonzales E."/>
            <person name="Grimwood J."/>
            <person name="Schmutz J."/>
            <person name="Rabbi I.Y."/>
            <person name="Egesi C."/>
            <person name="Nauluvula P."/>
            <person name="Lebot V."/>
            <person name="Ndunguru J."/>
            <person name="Mkamilo G."/>
            <person name="Bart R.S."/>
            <person name="Setter T.L."/>
            <person name="Gleadow R.M."/>
            <person name="Kulakow P."/>
            <person name="Ferguson M.E."/>
            <person name="Rounsley S."/>
            <person name="Rokhsar D.S."/>
        </authorList>
    </citation>
    <scope>NUCLEOTIDE SEQUENCE [LARGE SCALE GENOMIC DNA]</scope>
    <source>
        <strain evidence="2">cv. AM560-2</strain>
    </source>
</reference>
<proteinExistence type="predicted"/>
<dbReference type="Proteomes" id="UP000091857">
    <property type="component" value="Chromosome 14"/>
</dbReference>
<name>A0ACB7GH49_MANES</name>
<protein>
    <submittedName>
        <fullName evidence="1">Uncharacterized protein</fullName>
    </submittedName>
</protein>
<accession>A0ACB7GH49</accession>